<dbReference type="Proteomes" id="UP001066276">
    <property type="component" value="Chromosome 7"/>
</dbReference>
<evidence type="ECO:0000313" key="3">
    <source>
        <dbReference type="Proteomes" id="UP001066276"/>
    </source>
</evidence>
<keyword evidence="3" id="KW-1185">Reference proteome</keyword>
<feature type="compositionally biased region" description="Acidic residues" evidence="1">
    <location>
        <begin position="50"/>
        <end position="59"/>
    </location>
</feature>
<feature type="region of interest" description="Disordered" evidence="1">
    <location>
        <begin position="50"/>
        <end position="84"/>
    </location>
</feature>
<sequence>MAQDAKVWEALALLQQAGRMDLVREEALAPGHPARRASAGVAAAGIQDPLDFEEEDPGEQDAARSPWEEAKAGPGAASRMSSVGWHGRRRVAVDASFGRCGGVGFAPRRRCLGGATSGPVRYTDEE</sequence>
<organism evidence="2 3">
    <name type="scientific">Pleurodeles waltl</name>
    <name type="common">Iberian ribbed newt</name>
    <dbReference type="NCBI Taxonomy" id="8319"/>
    <lineage>
        <taxon>Eukaryota</taxon>
        <taxon>Metazoa</taxon>
        <taxon>Chordata</taxon>
        <taxon>Craniata</taxon>
        <taxon>Vertebrata</taxon>
        <taxon>Euteleostomi</taxon>
        <taxon>Amphibia</taxon>
        <taxon>Batrachia</taxon>
        <taxon>Caudata</taxon>
        <taxon>Salamandroidea</taxon>
        <taxon>Salamandridae</taxon>
        <taxon>Pleurodelinae</taxon>
        <taxon>Pleurodeles</taxon>
    </lineage>
</organism>
<name>A0AAV7PUJ7_PLEWA</name>
<reference evidence="2" key="1">
    <citation type="journal article" date="2022" name="bioRxiv">
        <title>Sequencing and chromosome-scale assembly of the giantPleurodeles waltlgenome.</title>
        <authorList>
            <person name="Brown T."/>
            <person name="Elewa A."/>
            <person name="Iarovenko S."/>
            <person name="Subramanian E."/>
            <person name="Araus A.J."/>
            <person name="Petzold A."/>
            <person name="Susuki M."/>
            <person name="Suzuki K.-i.T."/>
            <person name="Hayashi T."/>
            <person name="Toyoda A."/>
            <person name="Oliveira C."/>
            <person name="Osipova E."/>
            <person name="Leigh N.D."/>
            <person name="Simon A."/>
            <person name="Yun M.H."/>
        </authorList>
    </citation>
    <scope>NUCLEOTIDE SEQUENCE</scope>
    <source>
        <strain evidence="2">20211129_DDA</strain>
        <tissue evidence="2">Liver</tissue>
    </source>
</reference>
<comment type="caution">
    <text evidence="2">The sequence shown here is derived from an EMBL/GenBank/DDBJ whole genome shotgun (WGS) entry which is preliminary data.</text>
</comment>
<evidence type="ECO:0000256" key="1">
    <source>
        <dbReference type="SAM" id="MobiDB-lite"/>
    </source>
</evidence>
<gene>
    <name evidence="2" type="ORF">NDU88_010327</name>
</gene>
<proteinExistence type="predicted"/>
<dbReference type="AlphaFoldDB" id="A0AAV7PUJ7"/>
<protein>
    <submittedName>
        <fullName evidence="2">Uncharacterized protein</fullName>
    </submittedName>
</protein>
<dbReference type="EMBL" id="JANPWB010000011">
    <property type="protein sequence ID" value="KAJ1131997.1"/>
    <property type="molecule type" value="Genomic_DNA"/>
</dbReference>
<evidence type="ECO:0000313" key="2">
    <source>
        <dbReference type="EMBL" id="KAJ1131997.1"/>
    </source>
</evidence>
<feature type="region of interest" description="Disordered" evidence="1">
    <location>
        <begin position="99"/>
        <end position="126"/>
    </location>
</feature>
<accession>A0AAV7PUJ7</accession>